<proteinExistence type="predicted"/>
<protein>
    <recommendedName>
        <fullName evidence="3">MSP domain-containing protein</fullName>
    </recommendedName>
</protein>
<dbReference type="EMBL" id="JAPFFF010000013">
    <property type="protein sequence ID" value="KAK8872190.1"/>
    <property type="molecule type" value="Genomic_DNA"/>
</dbReference>
<evidence type="ECO:0000313" key="2">
    <source>
        <dbReference type="Proteomes" id="UP001470230"/>
    </source>
</evidence>
<sequence length="199" mass="22949">MSKTTIQKGTKIESGIKLHLHSISLPNDLFKPTDEVRISITSMPERNKQYYFIQSKKLDSFDHIFKLNITNKTEEIIIVLRKKDFIENDPIVASTVIHSEDFPEIPQNIDQLGWERKSTDIKTINILEPRHRHDSVDKDRKTIGQLKAQMKIILPLPSKNKESTKNNNKLIEIFNSNGSDGGISSEEPKFNSYTEYLLL</sequence>
<keyword evidence="2" id="KW-1185">Reference proteome</keyword>
<accession>A0ABR2J3H4</accession>
<dbReference type="Proteomes" id="UP001470230">
    <property type="component" value="Unassembled WGS sequence"/>
</dbReference>
<comment type="caution">
    <text evidence="1">The sequence shown here is derived from an EMBL/GenBank/DDBJ whole genome shotgun (WGS) entry which is preliminary data.</text>
</comment>
<reference evidence="1 2" key="1">
    <citation type="submission" date="2024-04" db="EMBL/GenBank/DDBJ databases">
        <title>Tritrichomonas musculus Genome.</title>
        <authorList>
            <person name="Alves-Ferreira E."/>
            <person name="Grigg M."/>
            <person name="Lorenzi H."/>
            <person name="Galac M."/>
        </authorList>
    </citation>
    <scope>NUCLEOTIDE SEQUENCE [LARGE SCALE GENOMIC DNA]</scope>
    <source>
        <strain evidence="1 2">EAF2021</strain>
    </source>
</reference>
<evidence type="ECO:0008006" key="3">
    <source>
        <dbReference type="Google" id="ProtNLM"/>
    </source>
</evidence>
<name>A0ABR2J3H4_9EUKA</name>
<gene>
    <name evidence="1" type="ORF">M9Y10_007954</name>
</gene>
<evidence type="ECO:0000313" key="1">
    <source>
        <dbReference type="EMBL" id="KAK8872190.1"/>
    </source>
</evidence>
<organism evidence="1 2">
    <name type="scientific">Tritrichomonas musculus</name>
    <dbReference type="NCBI Taxonomy" id="1915356"/>
    <lineage>
        <taxon>Eukaryota</taxon>
        <taxon>Metamonada</taxon>
        <taxon>Parabasalia</taxon>
        <taxon>Tritrichomonadida</taxon>
        <taxon>Tritrichomonadidae</taxon>
        <taxon>Tritrichomonas</taxon>
    </lineage>
</organism>